<dbReference type="GO" id="GO:0006081">
    <property type="term" value="P:aldehyde metabolic process"/>
    <property type="evidence" value="ECO:0007669"/>
    <property type="project" value="InterPro"/>
</dbReference>
<evidence type="ECO:0000313" key="10">
    <source>
        <dbReference type="EMBL" id="ACS29670.1"/>
    </source>
</evidence>
<dbReference type="SUPFAM" id="SSF53720">
    <property type="entry name" value="ALDH-like"/>
    <property type="match status" value="1"/>
</dbReference>
<dbReference type="InterPro" id="IPR029510">
    <property type="entry name" value="Ald_DH_CS_GLU"/>
</dbReference>
<evidence type="ECO:0000313" key="11">
    <source>
        <dbReference type="Proteomes" id="UP000000738"/>
    </source>
</evidence>
<feature type="active site" evidence="5 6">
    <location>
        <position position="251"/>
    </location>
</feature>
<dbReference type="InterPro" id="IPR016163">
    <property type="entry name" value="Ald_DH_C"/>
</dbReference>
<dbReference type="InterPro" id="IPR012394">
    <property type="entry name" value="Aldehyde_DH_NAD(P)"/>
</dbReference>
<feature type="active site" evidence="5">
    <location>
        <position position="285"/>
    </location>
</feature>
<evidence type="ECO:0000256" key="2">
    <source>
        <dbReference type="ARBA" id="ARBA00023002"/>
    </source>
</evidence>
<evidence type="ECO:0000256" key="7">
    <source>
        <dbReference type="RuleBase" id="RU003345"/>
    </source>
</evidence>
<dbReference type="KEGG" id="mlu:Mlut_01050"/>
<dbReference type="Proteomes" id="UP000000738">
    <property type="component" value="Chromosome"/>
</dbReference>
<proteinExistence type="inferred from homology"/>
<feature type="domain" description="Aldehyde dehydrogenase" evidence="9">
    <location>
        <begin position="42"/>
        <end position="472"/>
    </location>
</feature>
<dbReference type="PIRSF" id="PIRSF036492">
    <property type="entry name" value="ALDH"/>
    <property type="match status" value="1"/>
</dbReference>
<sequence length="504" mass="53813">MADMSTQPPGLTTDAPDTPDDDPVREPLPTEALPIAPAGPRPEEPRAAVERLRAAARSRAAHPRAVRVRQLKGLKRMLTEHADRFVAALGTDLGKPATEALITEIVSVRSEVDHALLHLTDWMEPRPVKLPLALRPASAEVRPRPKGLVLVIGAWNYPVQLALAPVVGALAAGNTVVLSPSEKAPATAAALRELVPQYLDSALVSVVAGGKECNTALLAEPWDHILYTGGERVGRIVYEAAAKTLSPVTLELGGKSPAVVTPSRNTGAMARRIAWAKFTNAGQTCVAPDYVLAVGEAALRQVTAELPAALREFYGDDPRASKDYGRLISAEHAERLREMLQADLDAGAELLVGGDVDVAGRYMAPTVVTGVKPDGALMQEELFGPILPVLTVDTFQDALDFIAERPHPLAAYLFTDRPSYHRAFDDQVQAGGLGYDVGLLHAGIATLPFGGIGASGMGAYHGIHGFETFSHLRPSITKSDQVDTLKTAYPPYGRMKRALLPKML</sequence>
<dbReference type="GO" id="GO:0005737">
    <property type="term" value="C:cytoplasm"/>
    <property type="evidence" value="ECO:0007669"/>
    <property type="project" value="TreeGrafter"/>
</dbReference>
<evidence type="ECO:0000256" key="5">
    <source>
        <dbReference type="PIRSR" id="PIRSR036492-1"/>
    </source>
</evidence>
<evidence type="ECO:0000256" key="1">
    <source>
        <dbReference type="ARBA" id="ARBA00009986"/>
    </source>
</evidence>
<protein>
    <recommendedName>
        <fullName evidence="4">Aldehyde dehydrogenase</fullName>
    </recommendedName>
</protein>
<dbReference type="InterPro" id="IPR016161">
    <property type="entry name" value="Ald_DH/histidinol_DH"/>
</dbReference>
<dbReference type="HOGENOM" id="CLU_005391_3_1_11"/>
<dbReference type="FunFam" id="3.40.605.10:FF:000004">
    <property type="entry name" value="Aldehyde dehydrogenase"/>
    <property type="match status" value="1"/>
</dbReference>
<dbReference type="CDD" id="cd07087">
    <property type="entry name" value="ALDH_F3-13-14_CALDH-like"/>
    <property type="match status" value="1"/>
</dbReference>
<dbReference type="EMBL" id="CP001628">
    <property type="protein sequence ID" value="ACS29670.1"/>
    <property type="molecule type" value="Genomic_DNA"/>
</dbReference>
<name>C5C868_MICLC</name>
<dbReference type="PROSITE" id="PS00070">
    <property type="entry name" value="ALDEHYDE_DEHYDR_CYS"/>
    <property type="match status" value="1"/>
</dbReference>
<dbReference type="InterPro" id="IPR015590">
    <property type="entry name" value="Aldehyde_DH_dom"/>
</dbReference>
<evidence type="ECO:0000256" key="8">
    <source>
        <dbReference type="SAM" id="MobiDB-lite"/>
    </source>
</evidence>
<evidence type="ECO:0000256" key="3">
    <source>
        <dbReference type="ARBA" id="ARBA00023027"/>
    </source>
</evidence>
<dbReference type="PROSITE" id="PS00687">
    <property type="entry name" value="ALDEHYDE_DEHYDR_GLU"/>
    <property type="match status" value="1"/>
</dbReference>
<dbReference type="eggNOG" id="COG1012">
    <property type="taxonomic scope" value="Bacteria"/>
</dbReference>
<dbReference type="EnsemblBacteria" id="ACS29670">
    <property type="protein sequence ID" value="ACS29670"/>
    <property type="gene ID" value="Mlut_01050"/>
</dbReference>
<reference evidence="11" key="1">
    <citation type="journal article" date="2010" name="J. Bacteriol.">
        <title>Genome sequence of the Fleming strain of Micrococcus luteus, a simple free-living actinobacterium.</title>
        <authorList>
            <person name="Young M."/>
            <person name="Artsatbanov V."/>
            <person name="Beller H.R."/>
            <person name="Chandra G."/>
            <person name="Chater K.F."/>
            <person name="Dover L.G."/>
            <person name="Goh E.B."/>
            <person name="Kahan T."/>
            <person name="Kaprelyants A.S."/>
            <person name="Kyrpides N."/>
            <person name="Lapidus A."/>
            <person name="Lowry S.R."/>
            <person name="Lykidis A."/>
            <person name="Mahillon J."/>
            <person name="Markowitz V."/>
            <person name="Mavromatis K."/>
            <person name="Mukamolova G.V."/>
            <person name="Oren A."/>
            <person name="Rokem J.S."/>
            <person name="Smith M.C."/>
            <person name="Young D.I."/>
            <person name="Greenblatt C.L."/>
        </authorList>
    </citation>
    <scope>NUCLEOTIDE SEQUENCE [LARGE SCALE GENOMIC DNA]</scope>
    <source>
        <strain evidence="11">ATCC 4698 / DSM 20030 / JCM 1464 / NBRC 3333 / NCIMB 9278 / NCTC 2665 / VKM Ac-2230</strain>
    </source>
</reference>
<dbReference type="AlphaFoldDB" id="C5C868"/>
<keyword evidence="11" id="KW-1185">Reference proteome</keyword>
<dbReference type="InterPro" id="IPR016162">
    <property type="entry name" value="Ald_DH_N"/>
</dbReference>
<accession>C5C868</accession>
<dbReference type="Gene3D" id="3.40.309.10">
    <property type="entry name" value="Aldehyde Dehydrogenase, Chain A, domain 2"/>
    <property type="match status" value="1"/>
</dbReference>
<organism evidence="10 11">
    <name type="scientific">Micrococcus luteus (strain ATCC 4698 / DSM 20030 / JCM 1464 / CCM 169 / CCUG 5858 / IAM 1056 / NBRC 3333 / NCIMB 9278 / NCTC 2665 / VKM Ac-2230)</name>
    <name type="common">Micrococcus lysodeikticus</name>
    <dbReference type="NCBI Taxonomy" id="465515"/>
    <lineage>
        <taxon>Bacteria</taxon>
        <taxon>Bacillati</taxon>
        <taxon>Actinomycetota</taxon>
        <taxon>Actinomycetes</taxon>
        <taxon>Micrococcales</taxon>
        <taxon>Micrococcaceae</taxon>
        <taxon>Micrococcus</taxon>
    </lineage>
</organism>
<evidence type="ECO:0000256" key="4">
    <source>
        <dbReference type="PIRNR" id="PIRNR036492"/>
    </source>
</evidence>
<evidence type="ECO:0000256" key="6">
    <source>
        <dbReference type="PROSITE-ProRule" id="PRU10007"/>
    </source>
</evidence>
<keyword evidence="3" id="KW-0520">NAD</keyword>
<dbReference type="InterPro" id="IPR016160">
    <property type="entry name" value="Ald_DH_CS_CYS"/>
</dbReference>
<dbReference type="FunFam" id="3.40.309.10:FF:000003">
    <property type="entry name" value="Aldehyde dehydrogenase"/>
    <property type="match status" value="1"/>
</dbReference>
<feature type="region of interest" description="Disordered" evidence="8">
    <location>
        <begin position="1"/>
        <end position="48"/>
    </location>
</feature>
<dbReference type="Gene3D" id="3.40.605.10">
    <property type="entry name" value="Aldehyde Dehydrogenase, Chain A, domain 1"/>
    <property type="match status" value="1"/>
</dbReference>
<gene>
    <name evidence="10" type="ordered locus">Mlut_01050</name>
</gene>
<dbReference type="Pfam" id="PF00171">
    <property type="entry name" value="Aldedh"/>
    <property type="match status" value="1"/>
</dbReference>
<dbReference type="PANTHER" id="PTHR43570">
    <property type="entry name" value="ALDEHYDE DEHYDROGENASE"/>
    <property type="match status" value="1"/>
</dbReference>
<dbReference type="PANTHER" id="PTHR43570:SF16">
    <property type="entry name" value="ALDEHYDE DEHYDROGENASE TYPE III, ISOFORM Q"/>
    <property type="match status" value="1"/>
</dbReference>
<evidence type="ECO:0000259" key="9">
    <source>
        <dbReference type="Pfam" id="PF00171"/>
    </source>
</evidence>
<dbReference type="STRING" id="465515.Mlut_01050"/>
<comment type="similarity">
    <text evidence="1 4 7">Belongs to the aldehyde dehydrogenase family.</text>
</comment>
<dbReference type="GO" id="GO:0004029">
    <property type="term" value="F:aldehyde dehydrogenase (NAD+) activity"/>
    <property type="evidence" value="ECO:0007669"/>
    <property type="project" value="TreeGrafter"/>
</dbReference>
<keyword evidence="2 4" id="KW-0560">Oxidoreductase</keyword>